<organism evidence="1 2">
    <name type="scientific">Lipomyces kononenkoae</name>
    <name type="common">Yeast</name>
    <dbReference type="NCBI Taxonomy" id="34357"/>
    <lineage>
        <taxon>Eukaryota</taxon>
        <taxon>Fungi</taxon>
        <taxon>Dikarya</taxon>
        <taxon>Ascomycota</taxon>
        <taxon>Saccharomycotina</taxon>
        <taxon>Lipomycetes</taxon>
        <taxon>Lipomycetales</taxon>
        <taxon>Lipomycetaceae</taxon>
        <taxon>Lipomyces</taxon>
    </lineage>
</organism>
<dbReference type="Proteomes" id="UP001433508">
    <property type="component" value="Unassembled WGS sequence"/>
</dbReference>
<comment type="caution">
    <text evidence="1">The sequence shown here is derived from an EMBL/GenBank/DDBJ whole genome shotgun (WGS) entry which is preliminary data.</text>
</comment>
<protein>
    <submittedName>
        <fullName evidence="1">Uncharacterized protein</fullName>
    </submittedName>
</protein>
<keyword evidence="2" id="KW-1185">Reference proteome</keyword>
<reference evidence="2" key="1">
    <citation type="journal article" date="2024" name="Front. Bioeng. Biotechnol.">
        <title>Genome-scale model development and genomic sequencing of the oleaginous clade Lipomyces.</title>
        <authorList>
            <person name="Czajka J.J."/>
            <person name="Han Y."/>
            <person name="Kim J."/>
            <person name="Mondo S.J."/>
            <person name="Hofstad B.A."/>
            <person name="Robles A."/>
            <person name="Haridas S."/>
            <person name="Riley R."/>
            <person name="LaButti K."/>
            <person name="Pangilinan J."/>
            <person name="Andreopoulos W."/>
            <person name="Lipzen A."/>
            <person name="Yan J."/>
            <person name="Wang M."/>
            <person name="Ng V."/>
            <person name="Grigoriev I.V."/>
            <person name="Spatafora J.W."/>
            <person name="Magnuson J.K."/>
            <person name="Baker S.E."/>
            <person name="Pomraning K.R."/>
        </authorList>
    </citation>
    <scope>NUCLEOTIDE SEQUENCE [LARGE SCALE GENOMIC DNA]</scope>
    <source>
        <strain evidence="2">CBS 7786</strain>
    </source>
</reference>
<name>A0ACC3SZ63_LIPKO</name>
<gene>
    <name evidence="1" type="ORF">V1525DRAFT_345033</name>
</gene>
<proteinExistence type="predicted"/>
<evidence type="ECO:0000313" key="1">
    <source>
        <dbReference type="EMBL" id="KAK9236929.1"/>
    </source>
</evidence>
<evidence type="ECO:0000313" key="2">
    <source>
        <dbReference type="Proteomes" id="UP001433508"/>
    </source>
</evidence>
<dbReference type="EMBL" id="MU971377">
    <property type="protein sequence ID" value="KAK9236929.1"/>
    <property type="molecule type" value="Genomic_DNA"/>
</dbReference>
<accession>A0ACC3SZ63</accession>
<sequence length="189" mass="21566">KSKLNQRIRMPWLPASIDSQELVPRDFGPDDWKDQTSRAFHEFFSFGVVDWTTVQGIPDNTALGFEPFAIFDRSWTRACWAALEDDFRDQLVAEFQGISRQKVTYLGIWLLAPWVLGSIIYNLWGIAPGSREFAAMEDGFSRGDLARVSFKFSDEFADCGPLVSAVAVQPPVLPLSFWGRRRMSQFFQS</sequence>
<feature type="non-terminal residue" evidence="1">
    <location>
        <position position="1"/>
    </location>
</feature>